<sequence>MPLDNIKNIILVLSGKGGVGKSSITTQLALTLSLQGHSVGVLDIDLTGPSIPRFFGIEEQKVRQAPGGWIPVPVHDRQTLSPSTSNPITNGGENGNGTHIGKEIGPLSCMSLGFILANRSDAVIWRGPKKTAMVRQFLTDVLWPPLDFLLIDTPPGTSDEHISLLETLLKTTSAPTSPPNQLAGAVVVTTPQAISVSDVKKELNFCKKTGIRVLGVVENMAGFVCPNCSECTYVFSKGGGKVMAEEFGVGFLGSVPIDPAFVVLVEEGVRPVYPKGTVVGGKTMAERAEDGNVDAKLEEGTKEGLLVDKYRDCSLAPLFGGMVKSLVDDIHSRN</sequence>
<dbReference type="GO" id="GO:0051539">
    <property type="term" value="F:4 iron, 4 sulfur cluster binding"/>
    <property type="evidence" value="ECO:0007669"/>
    <property type="project" value="UniProtKB-UniRule"/>
</dbReference>
<dbReference type="PANTHER" id="PTHR23264">
    <property type="entry name" value="NUCLEOTIDE-BINDING PROTEIN NBP35 YEAST -RELATED"/>
    <property type="match status" value="1"/>
</dbReference>
<evidence type="ECO:0000256" key="9">
    <source>
        <dbReference type="HAMAP-Rule" id="MF_03039"/>
    </source>
</evidence>
<evidence type="ECO:0000313" key="12">
    <source>
        <dbReference type="Proteomes" id="UP000800035"/>
    </source>
</evidence>
<feature type="compositionally biased region" description="Polar residues" evidence="10">
    <location>
        <begin position="79"/>
        <end position="91"/>
    </location>
</feature>
<feature type="binding site" evidence="9">
    <location>
        <position position="228"/>
    </location>
    <ligand>
        <name>[4Fe-4S] cluster</name>
        <dbReference type="ChEBI" id="CHEBI:49883"/>
        <note>ligand shared between dimeric partners</note>
    </ligand>
</feature>
<dbReference type="InterPro" id="IPR027417">
    <property type="entry name" value="P-loop_NTPase"/>
</dbReference>
<dbReference type="Proteomes" id="UP000800035">
    <property type="component" value="Unassembled WGS sequence"/>
</dbReference>
<dbReference type="GO" id="GO:0016226">
    <property type="term" value="P:iron-sulfur cluster assembly"/>
    <property type="evidence" value="ECO:0007669"/>
    <property type="project" value="UniProtKB-UniRule"/>
</dbReference>
<evidence type="ECO:0000256" key="10">
    <source>
        <dbReference type="SAM" id="MobiDB-lite"/>
    </source>
</evidence>
<accession>A0A6A5TQS8</accession>
<evidence type="ECO:0000256" key="4">
    <source>
        <dbReference type="ARBA" id="ARBA00022723"/>
    </source>
</evidence>
<keyword evidence="4 9" id="KW-0479">Metal-binding</keyword>
<dbReference type="EMBL" id="ML977000">
    <property type="protein sequence ID" value="KAF1954069.1"/>
    <property type="molecule type" value="Genomic_DNA"/>
</dbReference>
<keyword evidence="5 9" id="KW-0547">Nucleotide-binding</keyword>
<feature type="region of interest" description="Disordered" evidence="10">
    <location>
        <begin position="73"/>
        <end position="100"/>
    </location>
</feature>
<comment type="subcellular location">
    <subcellularLocation>
        <location evidence="1 9">Cytoplasm</location>
    </subcellularLocation>
</comment>
<dbReference type="Gene3D" id="3.40.50.300">
    <property type="entry name" value="P-loop containing nucleotide triphosphate hydrolases"/>
    <property type="match status" value="1"/>
</dbReference>
<evidence type="ECO:0000256" key="6">
    <source>
        <dbReference type="ARBA" id="ARBA00022840"/>
    </source>
</evidence>
<feature type="binding site" evidence="9">
    <location>
        <begin position="15"/>
        <end position="22"/>
    </location>
    <ligand>
        <name>ATP</name>
        <dbReference type="ChEBI" id="CHEBI:30616"/>
    </ligand>
</feature>
<comment type="function">
    <text evidence="9">Component of the cytosolic iron-sulfur (Fe/S) protein assembly (CIA) machinery. Required for maturation of extramitochondrial Fe-S proteins. The NBP35-CFD1 heterotetramer forms a Fe-S scaffold complex, mediating the de novo assembly of an Fe-S cluster and its transfer to target apoproteins.</text>
</comment>
<dbReference type="InterPro" id="IPR028600">
    <property type="entry name" value="NUBP2/Cfd1_eukaryotes"/>
</dbReference>
<name>A0A6A5TQS8_9PLEO</name>
<reference evidence="11" key="1">
    <citation type="journal article" date="2020" name="Stud. Mycol.">
        <title>101 Dothideomycetes genomes: a test case for predicting lifestyles and emergence of pathogens.</title>
        <authorList>
            <person name="Haridas S."/>
            <person name="Albert R."/>
            <person name="Binder M."/>
            <person name="Bloem J."/>
            <person name="Labutti K."/>
            <person name="Salamov A."/>
            <person name="Andreopoulos B."/>
            <person name="Baker S."/>
            <person name="Barry K."/>
            <person name="Bills G."/>
            <person name="Bluhm B."/>
            <person name="Cannon C."/>
            <person name="Castanera R."/>
            <person name="Culley D."/>
            <person name="Daum C."/>
            <person name="Ezra D."/>
            <person name="Gonzalez J."/>
            <person name="Henrissat B."/>
            <person name="Kuo A."/>
            <person name="Liang C."/>
            <person name="Lipzen A."/>
            <person name="Lutzoni F."/>
            <person name="Magnuson J."/>
            <person name="Mondo S."/>
            <person name="Nolan M."/>
            <person name="Ohm R."/>
            <person name="Pangilinan J."/>
            <person name="Park H.-J."/>
            <person name="Ramirez L."/>
            <person name="Alfaro M."/>
            <person name="Sun H."/>
            <person name="Tritt A."/>
            <person name="Yoshinaga Y."/>
            <person name="Zwiers L.-H."/>
            <person name="Turgeon B."/>
            <person name="Goodwin S."/>
            <person name="Spatafora J."/>
            <person name="Crous P."/>
            <person name="Grigoriev I."/>
        </authorList>
    </citation>
    <scope>NUCLEOTIDE SEQUENCE</scope>
    <source>
        <strain evidence="11">CBS 675.92</strain>
    </source>
</reference>
<dbReference type="HAMAP" id="MF_03039">
    <property type="entry name" value="NUBP2"/>
    <property type="match status" value="1"/>
</dbReference>
<dbReference type="CDD" id="cd02037">
    <property type="entry name" value="Mrp_NBP35"/>
    <property type="match status" value="1"/>
</dbReference>
<evidence type="ECO:0000313" key="11">
    <source>
        <dbReference type="EMBL" id="KAF1954069.1"/>
    </source>
</evidence>
<evidence type="ECO:0000256" key="3">
    <source>
        <dbReference type="ARBA" id="ARBA00022490"/>
    </source>
</evidence>
<keyword evidence="7 9" id="KW-0408">Iron</keyword>
<dbReference type="InterPro" id="IPR033756">
    <property type="entry name" value="YlxH/NBP35"/>
</dbReference>
<dbReference type="PROSITE" id="PS01215">
    <property type="entry name" value="MRP"/>
    <property type="match status" value="1"/>
</dbReference>
<dbReference type="AlphaFoldDB" id="A0A6A5TQS8"/>
<dbReference type="InterPro" id="IPR000808">
    <property type="entry name" value="Mrp-like_CS"/>
</dbReference>
<dbReference type="GO" id="GO:0016787">
    <property type="term" value="F:hydrolase activity"/>
    <property type="evidence" value="ECO:0007669"/>
    <property type="project" value="UniProtKB-KW"/>
</dbReference>
<evidence type="ECO:0000256" key="7">
    <source>
        <dbReference type="ARBA" id="ARBA00023004"/>
    </source>
</evidence>
<keyword evidence="2 9" id="KW-0004">4Fe-4S</keyword>
<gene>
    <name evidence="11" type="ORF">CC80DRAFT_127584</name>
</gene>
<dbReference type="GO" id="GO:0005524">
    <property type="term" value="F:ATP binding"/>
    <property type="evidence" value="ECO:0007669"/>
    <property type="project" value="UniProtKB-KW"/>
</dbReference>
<dbReference type="Pfam" id="PF10609">
    <property type="entry name" value="ParA"/>
    <property type="match status" value="2"/>
</dbReference>
<protein>
    <submittedName>
        <fullName evidence="11">P-loop containing nucleoside triphosphate hydrolase protein</fullName>
    </submittedName>
</protein>
<dbReference type="FunFam" id="3.40.50.300:FF:001300">
    <property type="entry name" value="Cytosolic Fe-S cluster assembly factor CFD1"/>
    <property type="match status" value="1"/>
</dbReference>
<keyword evidence="6 9" id="KW-0067">ATP-binding</keyword>
<dbReference type="GO" id="GO:0005829">
    <property type="term" value="C:cytosol"/>
    <property type="evidence" value="ECO:0007669"/>
    <property type="project" value="TreeGrafter"/>
</dbReference>
<dbReference type="GO" id="GO:0046872">
    <property type="term" value="F:metal ion binding"/>
    <property type="evidence" value="ECO:0007669"/>
    <property type="project" value="UniProtKB-KW"/>
</dbReference>
<feature type="binding site" evidence="9">
    <location>
        <position position="225"/>
    </location>
    <ligand>
        <name>[4Fe-4S] cluster</name>
        <dbReference type="ChEBI" id="CHEBI:49883"/>
        <note>ligand shared between dimeric partners</note>
    </ligand>
</feature>
<keyword evidence="3 9" id="KW-0963">Cytoplasm</keyword>
<evidence type="ECO:0000256" key="8">
    <source>
        <dbReference type="ARBA" id="ARBA00023014"/>
    </source>
</evidence>
<keyword evidence="12" id="KW-1185">Reference proteome</keyword>
<dbReference type="SUPFAM" id="SSF52540">
    <property type="entry name" value="P-loop containing nucleoside triphosphate hydrolases"/>
    <property type="match status" value="1"/>
</dbReference>
<dbReference type="GO" id="GO:0140663">
    <property type="term" value="F:ATP-dependent FeS chaperone activity"/>
    <property type="evidence" value="ECO:0007669"/>
    <property type="project" value="InterPro"/>
</dbReference>
<evidence type="ECO:0000256" key="1">
    <source>
        <dbReference type="ARBA" id="ARBA00004496"/>
    </source>
</evidence>
<evidence type="ECO:0000256" key="2">
    <source>
        <dbReference type="ARBA" id="ARBA00022485"/>
    </source>
</evidence>
<proteinExistence type="inferred from homology"/>
<organism evidence="11 12">
    <name type="scientific">Byssothecium circinans</name>
    <dbReference type="NCBI Taxonomy" id="147558"/>
    <lineage>
        <taxon>Eukaryota</taxon>
        <taxon>Fungi</taxon>
        <taxon>Dikarya</taxon>
        <taxon>Ascomycota</taxon>
        <taxon>Pezizomycotina</taxon>
        <taxon>Dothideomycetes</taxon>
        <taxon>Pleosporomycetidae</taxon>
        <taxon>Pleosporales</taxon>
        <taxon>Massarineae</taxon>
        <taxon>Massarinaceae</taxon>
        <taxon>Byssothecium</taxon>
    </lineage>
</organism>
<dbReference type="InterPro" id="IPR019591">
    <property type="entry name" value="Mrp/NBP35_ATP-bd"/>
</dbReference>
<comment type="similarity">
    <text evidence="9">Belongs to the Mrp/NBP35 ATP-binding proteins family. NUBP2/CFD1 subfamily.</text>
</comment>
<dbReference type="HAMAP" id="MF_02040">
    <property type="entry name" value="Mrp_NBP35"/>
    <property type="match status" value="1"/>
</dbReference>
<evidence type="ECO:0000256" key="5">
    <source>
        <dbReference type="ARBA" id="ARBA00022741"/>
    </source>
</evidence>
<dbReference type="OrthoDB" id="3900342at2759"/>
<keyword evidence="8 9" id="KW-0411">Iron-sulfur</keyword>
<dbReference type="PANTHER" id="PTHR23264:SF19">
    <property type="entry name" value="CYTOSOLIC FE-S CLUSTER ASSEMBLY FACTOR NUBP2"/>
    <property type="match status" value="1"/>
</dbReference>
<keyword evidence="11" id="KW-0378">Hydrolase</keyword>